<dbReference type="Proteomes" id="UP000028547">
    <property type="component" value="Unassembled WGS sequence"/>
</dbReference>
<dbReference type="RefSeq" id="WP_052518503.1">
    <property type="nucleotide sequence ID" value="NZ_JPMI01000152.1"/>
</dbReference>
<comment type="caution">
    <text evidence="1">The sequence shown here is derived from an EMBL/GenBank/DDBJ whole genome shotgun (WGS) entry which is preliminary data.</text>
</comment>
<dbReference type="InterPro" id="IPR036280">
    <property type="entry name" value="Multihaem_cyt_sf"/>
</dbReference>
<organism evidence="1 2">
    <name type="scientific">Archangium violaceum Cb vi76</name>
    <dbReference type="NCBI Taxonomy" id="1406225"/>
    <lineage>
        <taxon>Bacteria</taxon>
        <taxon>Pseudomonadati</taxon>
        <taxon>Myxococcota</taxon>
        <taxon>Myxococcia</taxon>
        <taxon>Myxococcales</taxon>
        <taxon>Cystobacterineae</taxon>
        <taxon>Archangiaceae</taxon>
        <taxon>Archangium</taxon>
    </lineage>
</organism>
<dbReference type="SUPFAM" id="SSF48695">
    <property type="entry name" value="Multiheme cytochromes"/>
    <property type="match status" value="1"/>
</dbReference>
<gene>
    <name evidence="1" type="ORF">Q664_22975</name>
</gene>
<dbReference type="AlphaFoldDB" id="A0A084SS52"/>
<evidence type="ECO:0000313" key="2">
    <source>
        <dbReference type="Proteomes" id="UP000028547"/>
    </source>
</evidence>
<protein>
    <submittedName>
        <fullName evidence="1">Uncharacterized protein</fullName>
    </submittedName>
</protein>
<sequence>MNRLQKTLLFCAVALASGCDVFRVEDSEGTRGRGAKAFDPYSSSASGAISLSLLGYNGCSMLPNGEPVALGGSLDPSVFDYPATCERPDMAFAPGPVPPIPPFAQMNVTPGALYFLREFSVVNSVFNQHTDFNDRTAPAKWIRKQSRFKNLDWSGMTMGRDEWRTLNNRGLFQRETYFENAAWMLSNEDEFKLEVLDEAGNIRVSETYKRTDFLAENPVTGRTRVSWMAMGIERPQYPGDITLHMSDLFGPPMFQTVVKVSMVGSTNPFKSFRMPDLTGEGVIRITWSLLPDEPFLFPVNFVKEQDRAPTCYKLGADGLPDDSQPVPCGFGLQQTVKIAPPANGKFHTPGETVDFQLALLDGDGNALHPRDTLPSFNEYMGDMANGLLYFNDSMLFPFRDASASEAGYKVIGPLHDLQVVNGTYEIPYFAFPQSSEPKYYLDPGSQYYGGGGDIHPATRLAVKLPANAKPGTYSIMLKGHRYFMGERLNRLDSFFFQVGQEQATTYPGVVGNCQVCHNGVNSMTNVHHGVAVDHVESCKTCHNDESIGFLPDAVHRIHMSSRKYNQDKGDCTLCHLTRESTLRPSIKSCNGCHPGAHGTEYFDLEFQPVHITPNAYGNCANGCHALKPPTSHNLPRN</sequence>
<proteinExistence type="predicted"/>
<name>A0A084SS52_9BACT</name>
<dbReference type="EMBL" id="JPMI01000152">
    <property type="protein sequence ID" value="KFA91287.1"/>
    <property type="molecule type" value="Genomic_DNA"/>
</dbReference>
<evidence type="ECO:0000313" key="1">
    <source>
        <dbReference type="EMBL" id="KFA91287.1"/>
    </source>
</evidence>
<reference evidence="1 2" key="1">
    <citation type="submission" date="2014-07" db="EMBL/GenBank/DDBJ databases">
        <title>Draft Genome Sequence of Gephyronic Acid Producer, Cystobacter violaceus Strain Cb vi76.</title>
        <authorList>
            <person name="Stevens D.C."/>
            <person name="Young J."/>
            <person name="Carmichael R."/>
            <person name="Tan J."/>
            <person name="Taylor R.E."/>
        </authorList>
    </citation>
    <scope>NUCLEOTIDE SEQUENCE [LARGE SCALE GENOMIC DNA]</scope>
    <source>
        <strain evidence="1 2">Cb vi76</strain>
    </source>
</reference>
<accession>A0A084SS52</accession>
<dbReference type="CDD" id="cd08168">
    <property type="entry name" value="Cytochrom_C3"/>
    <property type="match status" value="1"/>
</dbReference>
<dbReference type="PROSITE" id="PS51257">
    <property type="entry name" value="PROKAR_LIPOPROTEIN"/>
    <property type="match status" value="1"/>
</dbReference>